<protein>
    <submittedName>
        <fullName evidence="2">Uncharacterized protein</fullName>
    </submittedName>
</protein>
<name>A0ABX0IUE7_9FLAO</name>
<comment type="caution">
    <text evidence="2">The sequence shown here is derived from an EMBL/GenBank/DDBJ whole genome shotgun (WGS) entry which is preliminary data.</text>
</comment>
<evidence type="ECO:0000313" key="3">
    <source>
        <dbReference type="Proteomes" id="UP000817854"/>
    </source>
</evidence>
<gene>
    <name evidence="2" type="ORF">FIA58_014140</name>
</gene>
<reference evidence="2 3" key="3">
    <citation type="submission" date="2020-02" db="EMBL/GenBank/DDBJ databases">
        <title>Flavobacterium profundi sp. nov., isolated from a deep-sea seamount.</title>
        <authorList>
            <person name="Zhang D.-C."/>
        </authorList>
    </citation>
    <scope>NUCLEOTIDE SEQUENCE [LARGE SCALE GENOMIC DNA]</scope>
    <source>
        <strain evidence="2 3">EC11</strain>
    </source>
</reference>
<sequence>MKKIILLLLLSLLIYSCSSDSSGDELQNETFSIPLNTNNYWTYDVSDNLMNTFRDSLYVGNDIIMNSKTYKEMKVKNDVSFGFYSSSLKDNGVRVDGNRLLLSGDISLNVGQNSPINLDLTLDDFVVFDADAPLNENPSTKTGIIQQVISGFPLTINYTLKSVGGQSFSNYTSLNGDVYSNVKSGKIVLTASITTVQEILGNPITVNVLPQQDVLISEQFIAENIGVVHTNTLTTYTLSTLPPQILDNLNFPSFYSATQNEFLDTYLIN</sequence>
<feature type="signal peptide" evidence="1">
    <location>
        <begin position="1"/>
        <end position="23"/>
    </location>
</feature>
<feature type="chain" id="PRO_5045185031" evidence="1">
    <location>
        <begin position="24"/>
        <end position="269"/>
    </location>
</feature>
<evidence type="ECO:0000256" key="1">
    <source>
        <dbReference type="SAM" id="SignalP"/>
    </source>
</evidence>
<keyword evidence="1" id="KW-0732">Signal</keyword>
<keyword evidence="3" id="KW-1185">Reference proteome</keyword>
<dbReference type="EMBL" id="VEVQ02000009">
    <property type="protein sequence ID" value="NHN26821.1"/>
    <property type="molecule type" value="Genomic_DNA"/>
</dbReference>
<evidence type="ECO:0000313" key="2">
    <source>
        <dbReference type="EMBL" id="NHN26821.1"/>
    </source>
</evidence>
<organism evidence="2 3">
    <name type="scientific">Flavobacterium jejuense</name>
    <dbReference type="NCBI Taxonomy" id="1544455"/>
    <lineage>
        <taxon>Bacteria</taxon>
        <taxon>Pseudomonadati</taxon>
        <taxon>Bacteroidota</taxon>
        <taxon>Flavobacteriia</taxon>
        <taxon>Flavobacteriales</taxon>
        <taxon>Flavobacteriaceae</taxon>
        <taxon>Flavobacterium</taxon>
    </lineage>
</organism>
<dbReference type="Proteomes" id="UP000817854">
    <property type="component" value="Unassembled WGS sequence"/>
</dbReference>
<dbReference type="RefSeq" id="WP_140963136.1">
    <property type="nucleotide sequence ID" value="NZ_VEVQ02000009.1"/>
</dbReference>
<proteinExistence type="predicted"/>
<reference evidence="3" key="1">
    <citation type="submission" date="2019-05" db="EMBL/GenBank/DDBJ databases">
        <title>Flavobacterium profundi sp. nov., isolated from a deep-sea seamount.</title>
        <authorList>
            <person name="Zhang D.-C."/>
        </authorList>
    </citation>
    <scope>NUCLEOTIDE SEQUENCE [LARGE SCALE GENOMIC DNA]</scope>
    <source>
        <strain evidence="3">EC11</strain>
    </source>
</reference>
<accession>A0ABX0IUE7</accession>
<reference evidence="2 3" key="2">
    <citation type="submission" date="2019-05" db="EMBL/GenBank/DDBJ databases">
        <authorList>
            <person name="Lianzixin W."/>
        </authorList>
    </citation>
    <scope>NUCLEOTIDE SEQUENCE [LARGE SCALE GENOMIC DNA]</scope>
    <source>
        <strain evidence="2 3">EC11</strain>
    </source>
</reference>
<dbReference type="PROSITE" id="PS51257">
    <property type="entry name" value="PROKAR_LIPOPROTEIN"/>
    <property type="match status" value="1"/>
</dbReference>